<dbReference type="Pfam" id="PF00565">
    <property type="entry name" value="SNase"/>
    <property type="match status" value="1"/>
</dbReference>
<name>D0N0D1_PHYIT</name>
<organism evidence="2 3">
    <name type="scientific">Phytophthora infestans (strain T30-4)</name>
    <name type="common">Potato late blight agent</name>
    <dbReference type="NCBI Taxonomy" id="403677"/>
    <lineage>
        <taxon>Eukaryota</taxon>
        <taxon>Sar</taxon>
        <taxon>Stramenopiles</taxon>
        <taxon>Oomycota</taxon>
        <taxon>Peronosporomycetes</taxon>
        <taxon>Peronosporales</taxon>
        <taxon>Peronosporaceae</taxon>
        <taxon>Phytophthora</taxon>
    </lineage>
</organism>
<dbReference type="STRING" id="403677.D0N0D1"/>
<dbReference type="GeneID" id="9479377"/>
<reference evidence="3" key="1">
    <citation type="journal article" date="2009" name="Nature">
        <title>Genome sequence and analysis of the Irish potato famine pathogen Phytophthora infestans.</title>
        <authorList>
            <consortium name="The Broad Institute Genome Sequencing Platform"/>
            <person name="Haas B.J."/>
            <person name="Kamoun S."/>
            <person name="Zody M.C."/>
            <person name="Jiang R.H."/>
            <person name="Handsaker R.E."/>
            <person name="Cano L.M."/>
            <person name="Grabherr M."/>
            <person name="Kodira C.D."/>
            <person name="Raffaele S."/>
            <person name="Torto-Alalibo T."/>
            <person name="Bozkurt T.O."/>
            <person name="Ah-Fong A.M."/>
            <person name="Alvarado L."/>
            <person name="Anderson V.L."/>
            <person name="Armstrong M.R."/>
            <person name="Avrova A."/>
            <person name="Baxter L."/>
            <person name="Beynon J."/>
            <person name="Boevink P.C."/>
            <person name="Bollmann S.R."/>
            <person name="Bos J.I."/>
            <person name="Bulone V."/>
            <person name="Cai G."/>
            <person name="Cakir C."/>
            <person name="Carrington J.C."/>
            <person name="Chawner M."/>
            <person name="Conti L."/>
            <person name="Costanzo S."/>
            <person name="Ewan R."/>
            <person name="Fahlgren N."/>
            <person name="Fischbach M.A."/>
            <person name="Fugelstad J."/>
            <person name="Gilroy E.M."/>
            <person name="Gnerre S."/>
            <person name="Green P.J."/>
            <person name="Grenville-Briggs L.J."/>
            <person name="Griffith J."/>
            <person name="Grunwald N.J."/>
            <person name="Horn K."/>
            <person name="Horner N.R."/>
            <person name="Hu C.H."/>
            <person name="Huitema E."/>
            <person name="Jeong D.H."/>
            <person name="Jones A.M."/>
            <person name="Jones J.D."/>
            <person name="Jones R.W."/>
            <person name="Karlsson E.K."/>
            <person name="Kunjeti S.G."/>
            <person name="Lamour K."/>
            <person name="Liu Z."/>
            <person name="Ma L."/>
            <person name="Maclean D."/>
            <person name="Chibucos M.C."/>
            <person name="McDonald H."/>
            <person name="McWalters J."/>
            <person name="Meijer H.J."/>
            <person name="Morgan W."/>
            <person name="Morris P.F."/>
            <person name="Munro C.A."/>
            <person name="O'Neill K."/>
            <person name="Ospina-Giraldo M."/>
            <person name="Pinzon A."/>
            <person name="Pritchard L."/>
            <person name="Ramsahoye B."/>
            <person name="Ren Q."/>
            <person name="Restrepo S."/>
            <person name="Roy S."/>
            <person name="Sadanandom A."/>
            <person name="Savidor A."/>
            <person name="Schornack S."/>
            <person name="Schwartz D.C."/>
            <person name="Schumann U.D."/>
            <person name="Schwessinger B."/>
            <person name="Seyer L."/>
            <person name="Sharpe T."/>
            <person name="Silvar C."/>
            <person name="Song J."/>
            <person name="Studholme D.J."/>
            <person name="Sykes S."/>
            <person name="Thines M."/>
            <person name="van de Vondervoort P.J."/>
            <person name="Phuntumart V."/>
            <person name="Wawra S."/>
            <person name="Weide R."/>
            <person name="Win J."/>
            <person name="Young C."/>
            <person name="Zhou S."/>
            <person name="Fry W."/>
            <person name="Meyers B.C."/>
            <person name="van West P."/>
            <person name="Ristaino J."/>
            <person name="Govers F."/>
            <person name="Birch P.R."/>
            <person name="Whisson S.C."/>
            <person name="Judelson H.S."/>
            <person name="Nusbaum C."/>
        </authorList>
    </citation>
    <scope>NUCLEOTIDE SEQUENCE [LARGE SCALE GENOMIC DNA]</scope>
    <source>
        <strain evidence="3">T30-4</strain>
    </source>
</reference>
<protein>
    <submittedName>
        <fullName evidence="2">Nuclease, putative</fullName>
    </submittedName>
</protein>
<keyword evidence="3" id="KW-1185">Reference proteome</keyword>
<dbReference type="GO" id="GO:0005634">
    <property type="term" value="C:nucleus"/>
    <property type="evidence" value="ECO:0007669"/>
    <property type="project" value="TreeGrafter"/>
</dbReference>
<dbReference type="InterPro" id="IPR035437">
    <property type="entry name" value="SNase_OB-fold_sf"/>
</dbReference>
<dbReference type="Gene3D" id="2.40.50.90">
    <property type="match status" value="2"/>
</dbReference>
<dbReference type="GO" id="GO:0006402">
    <property type="term" value="P:mRNA catabolic process"/>
    <property type="evidence" value="ECO:0007669"/>
    <property type="project" value="TreeGrafter"/>
</dbReference>
<dbReference type="PANTHER" id="PTHR12302">
    <property type="entry name" value="EBNA2 BINDING PROTEIN P100"/>
    <property type="match status" value="1"/>
</dbReference>
<dbReference type="EMBL" id="DS028122">
    <property type="protein sequence ID" value="EEY67094.1"/>
    <property type="molecule type" value="Genomic_DNA"/>
</dbReference>
<gene>
    <name evidence="2" type="ORF">PITG_04025</name>
</gene>
<dbReference type="FunFam" id="2.40.50.90:FF:000002">
    <property type="entry name" value="Staphylococcal nuclease domain-containing protein"/>
    <property type="match status" value="1"/>
</dbReference>
<dbReference type="KEGG" id="pif:PITG_04025"/>
<dbReference type="PANTHER" id="PTHR12302:SF2">
    <property type="entry name" value="STAPHYLOCOCCAL NUCLEASE DOMAIN-CONTAINING PROTEIN 1"/>
    <property type="match status" value="1"/>
</dbReference>
<dbReference type="RefSeq" id="XP_002905742.1">
    <property type="nucleotide sequence ID" value="XM_002905696.1"/>
</dbReference>
<dbReference type="SUPFAM" id="SSF50199">
    <property type="entry name" value="Staphylococcal nuclease"/>
    <property type="match status" value="2"/>
</dbReference>
<dbReference type="VEuPathDB" id="FungiDB:PITG_04025"/>
<dbReference type="GO" id="GO:0004518">
    <property type="term" value="F:nuclease activity"/>
    <property type="evidence" value="ECO:0007669"/>
    <property type="project" value="TreeGrafter"/>
</dbReference>
<dbReference type="eggNOG" id="KOG2039">
    <property type="taxonomic scope" value="Eukaryota"/>
</dbReference>
<dbReference type="HOGENOM" id="CLU_1028422_0_0_1"/>
<dbReference type="SMART" id="SM00318">
    <property type="entry name" value="SNc"/>
    <property type="match status" value="1"/>
</dbReference>
<dbReference type="InParanoid" id="D0N0D1"/>
<dbReference type="AlphaFoldDB" id="D0N0D1"/>
<dbReference type="OrthoDB" id="10023235at2759"/>
<feature type="domain" description="TNase-like" evidence="1">
    <location>
        <begin position="44"/>
        <end position="189"/>
    </location>
</feature>
<evidence type="ECO:0000313" key="2">
    <source>
        <dbReference type="EMBL" id="EEY67094.1"/>
    </source>
</evidence>
<dbReference type="GO" id="GO:0003723">
    <property type="term" value="F:RNA binding"/>
    <property type="evidence" value="ECO:0007669"/>
    <property type="project" value="TreeGrafter"/>
</dbReference>
<dbReference type="Proteomes" id="UP000006643">
    <property type="component" value="Unassembled WGS sequence"/>
</dbReference>
<evidence type="ECO:0000259" key="1">
    <source>
        <dbReference type="PROSITE" id="PS50830"/>
    </source>
</evidence>
<dbReference type="PROSITE" id="PS50830">
    <property type="entry name" value="TNASE_3"/>
    <property type="match status" value="1"/>
</dbReference>
<accession>D0N0D1</accession>
<evidence type="ECO:0000313" key="3">
    <source>
        <dbReference type="Proteomes" id="UP000006643"/>
    </source>
</evidence>
<dbReference type="InterPro" id="IPR016071">
    <property type="entry name" value="Staphylococal_nuclease_OB-fold"/>
</dbReference>
<proteinExistence type="predicted"/>
<dbReference type="GO" id="GO:0005829">
    <property type="term" value="C:cytosol"/>
    <property type="evidence" value="ECO:0007669"/>
    <property type="project" value="TreeGrafter"/>
</dbReference>
<sequence length="271" mass="29711">MLQQEQVAINEKKGMYADADVESNATVQWHGADSAALLQEHKGKLVPAVVEAVRDGASLRVILKPSLQLVNFGLSGVQCPRLNPPVNAAESEEPVPTGPAPHAREAKHFSEVRLLHRDVELKLEGVDKYGNLFGSVVHPSGRNISVEILRIGLGRMADWSSAFTSASARATMRNAEKEAKQQKLRVWKEYEAPVLQSDKRMTGTVVEVISGDCLVVYVPDAATPAEQEKRIYLSSLRAPRLGNARRGEPNAPLCTLKWSTRSPVLPHRETS</sequence>